<dbReference type="Pfam" id="PF07690">
    <property type="entry name" value="MFS_1"/>
    <property type="match status" value="1"/>
</dbReference>
<feature type="transmembrane region" description="Helical" evidence="10">
    <location>
        <begin position="135"/>
        <end position="154"/>
    </location>
</feature>
<keyword evidence="5 10" id="KW-0812">Transmembrane</keyword>
<dbReference type="GO" id="GO:0005886">
    <property type="term" value="C:plasma membrane"/>
    <property type="evidence" value="ECO:0007669"/>
    <property type="project" value="UniProtKB-SubCell"/>
</dbReference>
<feature type="compositionally biased region" description="Basic and acidic residues" evidence="9">
    <location>
        <begin position="24"/>
        <end position="57"/>
    </location>
</feature>
<dbReference type="PANTHER" id="PTHR23501">
    <property type="entry name" value="MAJOR FACILITATOR SUPERFAMILY"/>
    <property type="match status" value="1"/>
</dbReference>
<protein>
    <submittedName>
        <fullName evidence="12">MFS general substrate transporter</fullName>
    </submittedName>
</protein>
<feature type="domain" description="Major facilitator superfamily (MFS) profile" evidence="11">
    <location>
        <begin position="70"/>
        <end position="558"/>
    </location>
</feature>
<organism evidence="12 13">
    <name type="scientific">Patellaria atrata CBS 101060</name>
    <dbReference type="NCBI Taxonomy" id="1346257"/>
    <lineage>
        <taxon>Eukaryota</taxon>
        <taxon>Fungi</taxon>
        <taxon>Dikarya</taxon>
        <taxon>Ascomycota</taxon>
        <taxon>Pezizomycotina</taxon>
        <taxon>Dothideomycetes</taxon>
        <taxon>Dothideomycetes incertae sedis</taxon>
        <taxon>Patellariales</taxon>
        <taxon>Patellariaceae</taxon>
        <taxon>Patellaria</taxon>
    </lineage>
</organism>
<feature type="transmembrane region" description="Helical" evidence="10">
    <location>
        <begin position="105"/>
        <end position="123"/>
    </location>
</feature>
<evidence type="ECO:0000313" key="13">
    <source>
        <dbReference type="Proteomes" id="UP000799429"/>
    </source>
</evidence>
<sequence>MSKKGDGTSIVKEASSQTQLEEDVEKHTESKKEDEATSVRPEALKNEEEDIDPKMEDEAQQPKGMSILLVMISIYLSLFLVALDRTIIATAIPRITDDFNSLEDVGWYGSAYTLTMCASQLLFGRIYTFYSPKAVFLASIFIFEVGSTICGAAPSSIALIIGRAIAGLGSAGVFSGIVVIIMHSIPLRKRPIYMGFMGAVFGVASVAGPILGGAFTDHVSWRWCFYINLPLGGFSVAVLVLVLRIPTMVDNMTFKEKMIQLDPLGTVIFMPSIVCLLLALQWGGAKYAWSDGRIIALLVIFSITLLVFVAVEIWRGESATVPPRIIRQRSIASGVWFTTCIGGGMLVLVYYLPFWFQAIKDASAVKSGIMNLPMLLGVVLFSIISGALVTMSGFYTPFMIGSSVFFSIGCGLLTTFTTTTGHEKWIGYQVLAGMGLGLGVQQTATAANAVLDKKDVPTGTSLMFFAQGLGGAVFISVAQNILSNKLISGLSGVEGIDARVIANTGATELRHVVDSSLLDLVLNVYNDALTDVFKVALVLGCCSLVGAVAMEWVSVKGKRPH</sequence>
<feature type="transmembrane region" description="Helical" evidence="10">
    <location>
        <begin position="160"/>
        <end position="181"/>
    </location>
</feature>
<comment type="similarity">
    <text evidence="2">Belongs to the major facilitator superfamily. TCR/Tet family.</text>
</comment>
<feature type="region of interest" description="Disordered" evidence="9">
    <location>
        <begin position="1"/>
        <end position="58"/>
    </location>
</feature>
<accession>A0A9P4S5E8</accession>
<name>A0A9P4S5E8_9PEZI</name>
<evidence type="ECO:0000256" key="6">
    <source>
        <dbReference type="ARBA" id="ARBA00022989"/>
    </source>
</evidence>
<feature type="transmembrane region" description="Helical" evidence="10">
    <location>
        <begin position="398"/>
        <end position="419"/>
    </location>
</feature>
<dbReference type="InterPro" id="IPR036259">
    <property type="entry name" value="MFS_trans_sf"/>
</dbReference>
<feature type="transmembrane region" description="Helical" evidence="10">
    <location>
        <begin position="425"/>
        <end position="450"/>
    </location>
</feature>
<dbReference type="InterPro" id="IPR020846">
    <property type="entry name" value="MFS_dom"/>
</dbReference>
<evidence type="ECO:0000256" key="5">
    <source>
        <dbReference type="ARBA" id="ARBA00022692"/>
    </source>
</evidence>
<keyword evidence="8" id="KW-0325">Glycoprotein</keyword>
<feature type="transmembrane region" description="Helical" evidence="10">
    <location>
        <begin position="368"/>
        <end position="391"/>
    </location>
</feature>
<evidence type="ECO:0000256" key="9">
    <source>
        <dbReference type="SAM" id="MobiDB-lite"/>
    </source>
</evidence>
<evidence type="ECO:0000313" key="12">
    <source>
        <dbReference type="EMBL" id="KAF2835490.1"/>
    </source>
</evidence>
<feature type="transmembrane region" description="Helical" evidence="10">
    <location>
        <begin position="264"/>
        <end position="282"/>
    </location>
</feature>
<dbReference type="CDD" id="cd17502">
    <property type="entry name" value="MFS_Azr1_MDR_like"/>
    <property type="match status" value="1"/>
</dbReference>
<dbReference type="Gene3D" id="1.20.1250.20">
    <property type="entry name" value="MFS general substrate transporter like domains"/>
    <property type="match status" value="1"/>
</dbReference>
<dbReference type="OrthoDB" id="10021397at2759"/>
<keyword evidence="6 10" id="KW-1133">Transmembrane helix</keyword>
<feature type="transmembrane region" description="Helical" evidence="10">
    <location>
        <begin position="335"/>
        <end position="356"/>
    </location>
</feature>
<dbReference type="EMBL" id="MU006108">
    <property type="protein sequence ID" value="KAF2835490.1"/>
    <property type="molecule type" value="Genomic_DNA"/>
</dbReference>
<feature type="transmembrane region" description="Helical" evidence="10">
    <location>
        <begin position="294"/>
        <end position="314"/>
    </location>
</feature>
<keyword evidence="13" id="KW-1185">Reference proteome</keyword>
<dbReference type="InterPro" id="IPR011701">
    <property type="entry name" value="MFS"/>
</dbReference>
<reference evidence="12" key="1">
    <citation type="journal article" date="2020" name="Stud. Mycol.">
        <title>101 Dothideomycetes genomes: a test case for predicting lifestyles and emergence of pathogens.</title>
        <authorList>
            <person name="Haridas S."/>
            <person name="Albert R."/>
            <person name="Binder M."/>
            <person name="Bloem J."/>
            <person name="Labutti K."/>
            <person name="Salamov A."/>
            <person name="Andreopoulos B."/>
            <person name="Baker S."/>
            <person name="Barry K."/>
            <person name="Bills G."/>
            <person name="Bluhm B."/>
            <person name="Cannon C."/>
            <person name="Castanera R."/>
            <person name="Culley D."/>
            <person name="Daum C."/>
            <person name="Ezra D."/>
            <person name="Gonzalez J."/>
            <person name="Henrissat B."/>
            <person name="Kuo A."/>
            <person name="Liang C."/>
            <person name="Lipzen A."/>
            <person name="Lutzoni F."/>
            <person name="Magnuson J."/>
            <person name="Mondo S."/>
            <person name="Nolan M."/>
            <person name="Ohm R."/>
            <person name="Pangilinan J."/>
            <person name="Park H.-J."/>
            <person name="Ramirez L."/>
            <person name="Alfaro M."/>
            <person name="Sun H."/>
            <person name="Tritt A."/>
            <person name="Yoshinaga Y."/>
            <person name="Zwiers L.-H."/>
            <person name="Turgeon B."/>
            <person name="Goodwin S."/>
            <person name="Spatafora J."/>
            <person name="Crous P."/>
            <person name="Grigoriev I."/>
        </authorList>
    </citation>
    <scope>NUCLEOTIDE SEQUENCE</scope>
    <source>
        <strain evidence="12">CBS 101060</strain>
    </source>
</reference>
<evidence type="ECO:0000256" key="2">
    <source>
        <dbReference type="ARBA" id="ARBA00007520"/>
    </source>
</evidence>
<comment type="subcellular location">
    <subcellularLocation>
        <location evidence="1">Cell membrane</location>
        <topology evidence="1">Multi-pass membrane protein</topology>
    </subcellularLocation>
</comment>
<keyword evidence="3" id="KW-0813">Transport</keyword>
<proteinExistence type="inferred from homology"/>
<evidence type="ECO:0000256" key="4">
    <source>
        <dbReference type="ARBA" id="ARBA00022475"/>
    </source>
</evidence>
<evidence type="ECO:0000259" key="11">
    <source>
        <dbReference type="PROSITE" id="PS50850"/>
    </source>
</evidence>
<dbReference type="GO" id="GO:0022857">
    <property type="term" value="F:transmembrane transporter activity"/>
    <property type="evidence" value="ECO:0007669"/>
    <property type="project" value="InterPro"/>
</dbReference>
<feature type="transmembrane region" description="Helical" evidence="10">
    <location>
        <begin position="67"/>
        <end position="93"/>
    </location>
</feature>
<dbReference type="AlphaFoldDB" id="A0A9P4S5E8"/>
<keyword evidence="7 10" id="KW-0472">Membrane</keyword>
<feature type="transmembrane region" description="Helical" evidence="10">
    <location>
        <begin position="532"/>
        <end position="553"/>
    </location>
</feature>
<dbReference type="FunFam" id="1.20.1720.10:FF:000012">
    <property type="entry name" value="MFS toxin efflux pump (AflT)"/>
    <property type="match status" value="1"/>
</dbReference>
<evidence type="ECO:0000256" key="1">
    <source>
        <dbReference type="ARBA" id="ARBA00004651"/>
    </source>
</evidence>
<dbReference type="PROSITE" id="PS50850">
    <property type="entry name" value="MFS"/>
    <property type="match status" value="1"/>
</dbReference>
<evidence type="ECO:0000256" key="10">
    <source>
        <dbReference type="SAM" id="Phobius"/>
    </source>
</evidence>
<feature type="transmembrane region" description="Helical" evidence="10">
    <location>
        <begin position="193"/>
        <end position="214"/>
    </location>
</feature>
<dbReference type="SUPFAM" id="SSF103473">
    <property type="entry name" value="MFS general substrate transporter"/>
    <property type="match status" value="1"/>
</dbReference>
<dbReference type="FunFam" id="1.20.1250.20:FF:000196">
    <property type="entry name" value="MFS toxin efflux pump (AflT)"/>
    <property type="match status" value="1"/>
</dbReference>
<evidence type="ECO:0000256" key="7">
    <source>
        <dbReference type="ARBA" id="ARBA00023136"/>
    </source>
</evidence>
<dbReference type="Gene3D" id="1.20.1720.10">
    <property type="entry name" value="Multidrug resistance protein D"/>
    <property type="match status" value="1"/>
</dbReference>
<keyword evidence="4" id="KW-1003">Cell membrane</keyword>
<gene>
    <name evidence="12" type="ORF">M501DRAFT_998950</name>
</gene>
<evidence type="ECO:0000256" key="8">
    <source>
        <dbReference type="ARBA" id="ARBA00023180"/>
    </source>
</evidence>
<dbReference type="FunFam" id="1.20.1250.20:FF:000489">
    <property type="entry name" value="MFS general substrate transporter"/>
    <property type="match status" value="1"/>
</dbReference>
<dbReference type="PANTHER" id="PTHR23501:SF201">
    <property type="entry name" value="MFS AFLATOXIN EFFLUX PUMP"/>
    <property type="match status" value="1"/>
</dbReference>
<feature type="transmembrane region" description="Helical" evidence="10">
    <location>
        <begin position="462"/>
        <end position="482"/>
    </location>
</feature>
<dbReference type="Proteomes" id="UP000799429">
    <property type="component" value="Unassembled WGS sequence"/>
</dbReference>
<feature type="transmembrane region" description="Helical" evidence="10">
    <location>
        <begin position="220"/>
        <end position="243"/>
    </location>
</feature>
<comment type="caution">
    <text evidence="12">The sequence shown here is derived from an EMBL/GenBank/DDBJ whole genome shotgun (WGS) entry which is preliminary data.</text>
</comment>
<evidence type="ECO:0000256" key="3">
    <source>
        <dbReference type="ARBA" id="ARBA00022448"/>
    </source>
</evidence>